<proteinExistence type="predicted"/>
<dbReference type="OMA" id="SIYERCM"/>
<dbReference type="AlphaFoldDB" id="A0A068Y1Q6"/>
<evidence type="ECO:0000313" key="3">
    <source>
        <dbReference type="Proteomes" id="UP000017246"/>
    </source>
</evidence>
<sequence length="286" mass="31695">MNTSGSKPNIWRVPTTIDSSPLSEGQSPTSPLGFAKPPPTWSSAPPDLGLSSDGLASKPQELTRFPFHLADPYNLGMMSTTNAVARFLLAKVGAAALSSFGPTTASFVDTATTFTSTTAPAIEQRCDRNLFSIANHINGDVKEREGEGNAHKGNNSESLCCPICHKDLRSNDLVAHISLELEALDEDTRRWHNCQPEQSIYERCMILTNSGLFDLISSNQRYYKFQLIKQRRLARRMNFSFNEPREDPSPSNQHSLKMSPPLESGFPFFTPTSMSTVPTKIRRIEK</sequence>
<accession>A0A068Y1Q6</accession>
<feature type="compositionally biased region" description="Polar residues" evidence="1">
    <location>
        <begin position="16"/>
        <end position="30"/>
    </location>
</feature>
<keyword evidence="3" id="KW-1185">Reference proteome</keyword>
<name>A0A068Y1Q6_ECHMU</name>
<evidence type="ECO:0000313" key="2">
    <source>
        <dbReference type="EMBL" id="CUT99033.1"/>
    </source>
</evidence>
<dbReference type="OrthoDB" id="6272152at2759"/>
<protein>
    <submittedName>
        <fullName evidence="2">Uncharacterized protein</fullName>
    </submittedName>
</protein>
<evidence type="ECO:0000256" key="1">
    <source>
        <dbReference type="SAM" id="MobiDB-lite"/>
    </source>
</evidence>
<reference evidence="2" key="1">
    <citation type="journal article" date="2013" name="Nature">
        <title>The genomes of four tapeworm species reveal adaptations to parasitism.</title>
        <authorList>
            <person name="Tsai I.J."/>
            <person name="Zarowiecki M."/>
            <person name="Holroyd N."/>
            <person name="Garciarrubio A."/>
            <person name="Sanchez-Flores A."/>
            <person name="Brooks K.L."/>
            <person name="Tracey A."/>
            <person name="Bobes R.J."/>
            <person name="Fragoso G."/>
            <person name="Sciutto E."/>
            <person name="Aslett M."/>
            <person name="Beasley H."/>
            <person name="Bennett H.M."/>
            <person name="Cai J."/>
            <person name="Camicia F."/>
            <person name="Clark R."/>
            <person name="Cucher M."/>
            <person name="De Silva N."/>
            <person name="Day T.A."/>
            <person name="Deplazes P."/>
            <person name="Estrada K."/>
            <person name="Fernandez C."/>
            <person name="Holland P.W."/>
            <person name="Hou J."/>
            <person name="Hu S."/>
            <person name="Huckvale T."/>
            <person name="Hung S.S."/>
            <person name="Kamenetzky L."/>
            <person name="Keane J.A."/>
            <person name="Kiss F."/>
            <person name="Koziol U."/>
            <person name="Lambert O."/>
            <person name="Liu K."/>
            <person name="Luo X."/>
            <person name="Luo Y."/>
            <person name="Macchiaroli N."/>
            <person name="Nichol S."/>
            <person name="Paps J."/>
            <person name="Parkinson J."/>
            <person name="Pouchkina-Stantcheva N."/>
            <person name="Riddiford N."/>
            <person name="Rosenzvit M."/>
            <person name="Salinas G."/>
            <person name="Wasmuth J.D."/>
            <person name="Zamanian M."/>
            <person name="Zheng Y."/>
            <person name="Cai X."/>
            <person name="Soberon X."/>
            <person name="Olson P.D."/>
            <person name="Laclette J.P."/>
            <person name="Brehm K."/>
            <person name="Berriman M."/>
            <person name="Garciarrubio A."/>
            <person name="Bobes R.J."/>
            <person name="Fragoso G."/>
            <person name="Sanchez-Flores A."/>
            <person name="Estrada K."/>
            <person name="Cevallos M.A."/>
            <person name="Morett E."/>
            <person name="Gonzalez V."/>
            <person name="Portillo T."/>
            <person name="Ochoa-Leyva A."/>
            <person name="Jose M.V."/>
            <person name="Sciutto E."/>
            <person name="Landa A."/>
            <person name="Jimenez L."/>
            <person name="Valdes V."/>
            <person name="Carrero J.C."/>
            <person name="Larralde C."/>
            <person name="Morales-Montor J."/>
            <person name="Limon-Lason J."/>
            <person name="Soberon X."/>
            <person name="Laclette J.P."/>
        </authorList>
    </citation>
    <scope>NUCLEOTIDE SEQUENCE [LARGE SCALE GENOMIC DNA]</scope>
</reference>
<feature type="region of interest" description="Disordered" evidence="1">
    <location>
        <begin position="1"/>
        <end position="56"/>
    </location>
</feature>
<dbReference type="Proteomes" id="UP000017246">
    <property type="component" value="Unassembled WGS sequence"/>
</dbReference>
<feature type="region of interest" description="Disordered" evidence="1">
    <location>
        <begin position="241"/>
        <end position="260"/>
    </location>
</feature>
<dbReference type="EMBL" id="LN902845">
    <property type="protein sequence ID" value="CUT99033.1"/>
    <property type="molecule type" value="Genomic_DNA"/>
</dbReference>
<organism evidence="2 3">
    <name type="scientific">Echinococcus multilocularis</name>
    <name type="common">Fox tapeworm</name>
    <dbReference type="NCBI Taxonomy" id="6211"/>
    <lineage>
        <taxon>Eukaryota</taxon>
        <taxon>Metazoa</taxon>
        <taxon>Spiralia</taxon>
        <taxon>Lophotrochozoa</taxon>
        <taxon>Platyhelminthes</taxon>
        <taxon>Cestoda</taxon>
        <taxon>Eucestoda</taxon>
        <taxon>Cyclophyllidea</taxon>
        <taxon>Taeniidae</taxon>
        <taxon>Echinococcus</taxon>
    </lineage>
</organism>
<reference evidence="2" key="2">
    <citation type="submission" date="2015-11" db="EMBL/GenBank/DDBJ databases">
        <authorList>
            <person name="Zhang Y."/>
            <person name="Guo Z."/>
        </authorList>
    </citation>
    <scope>NUCLEOTIDE SEQUENCE</scope>
</reference>